<feature type="binding site" evidence="3">
    <location>
        <position position="183"/>
    </location>
    <ligand>
        <name>Mn(2+)</name>
        <dbReference type="ChEBI" id="CHEBI:29035"/>
        <label>1</label>
    </ligand>
</feature>
<keyword evidence="3" id="KW-0464">Manganese</keyword>
<dbReference type="PROSITE" id="PS51409">
    <property type="entry name" value="ARGINASE_2"/>
    <property type="match status" value="1"/>
</dbReference>
<dbReference type="STRING" id="1678841.TBC1_111123"/>
<accession>A0A0S7BQE7</accession>
<evidence type="ECO:0000256" key="3">
    <source>
        <dbReference type="PIRSR" id="PIRSR036979-1"/>
    </source>
</evidence>
<dbReference type="PRINTS" id="PR00116">
    <property type="entry name" value="ARGINASE"/>
</dbReference>
<organism evidence="5">
    <name type="scientific">Lentimicrobium saccharophilum</name>
    <dbReference type="NCBI Taxonomy" id="1678841"/>
    <lineage>
        <taxon>Bacteria</taxon>
        <taxon>Pseudomonadati</taxon>
        <taxon>Bacteroidota</taxon>
        <taxon>Bacteroidia</taxon>
        <taxon>Bacteroidales</taxon>
        <taxon>Lentimicrobiaceae</taxon>
        <taxon>Lentimicrobium</taxon>
    </lineage>
</organism>
<evidence type="ECO:0000256" key="1">
    <source>
        <dbReference type="ARBA" id="ARBA00022723"/>
    </source>
</evidence>
<dbReference type="RefSeq" id="WP_062039620.1">
    <property type="nucleotide sequence ID" value="NZ_DF968182.1"/>
</dbReference>
<dbReference type="CDD" id="cd11593">
    <property type="entry name" value="Agmatinase-like_2"/>
    <property type="match status" value="1"/>
</dbReference>
<dbReference type="AlphaFoldDB" id="A0A0S7BQE7"/>
<dbReference type="GO" id="GO:0008783">
    <property type="term" value="F:agmatinase activity"/>
    <property type="evidence" value="ECO:0007669"/>
    <property type="project" value="TreeGrafter"/>
</dbReference>
<gene>
    <name evidence="5" type="ORF">TBC1_111123</name>
</gene>
<reference evidence="5" key="1">
    <citation type="journal article" date="2015" name="Genome Announc.">
        <title>Draft Genome Sequence of Bacteroidales Strain TBC1, a Novel Isolate from a Methanogenic Wastewater Treatment System.</title>
        <authorList>
            <person name="Tourlousse D.M."/>
            <person name="Matsuura N."/>
            <person name="Sun L."/>
            <person name="Toyonaga M."/>
            <person name="Kuroda K."/>
            <person name="Ohashi A."/>
            <person name="Cruz R."/>
            <person name="Yamaguchi T."/>
            <person name="Sekiguchi Y."/>
        </authorList>
    </citation>
    <scope>NUCLEOTIDE SEQUENCE [LARGE SCALE GENOMIC DNA]</scope>
    <source>
        <strain evidence="5">TBC1</strain>
    </source>
</reference>
<dbReference type="InterPro" id="IPR023696">
    <property type="entry name" value="Ureohydrolase_dom_sf"/>
</dbReference>
<feature type="binding site" evidence="3">
    <location>
        <position position="277"/>
    </location>
    <ligand>
        <name>Mn(2+)</name>
        <dbReference type="ChEBI" id="CHEBI:29035"/>
        <label>1</label>
    </ligand>
</feature>
<comment type="cofactor">
    <cofactor evidence="3">
        <name>Mn(2+)</name>
        <dbReference type="ChEBI" id="CHEBI:29035"/>
    </cofactor>
    <text evidence="3">Binds 2 manganese ions per subunit.</text>
</comment>
<evidence type="ECO:0000313" key="5">
    <source>
        <dbReference type="EMBL" id="GAP42981.1"/>
    </source>
</evidence>
<name>A0A0S7BQE7_9BACT</name>
<sequence>MTKQEIIDTFDPNAPAAAEGGLFGLPFDAEQSDIIIIPVPWEVTVSFGSGTGEGPDAIKEASAQIDLHHHDFPELWKRGIYMDTCPDELIAAGRRAKELAGDIIAALEEGEDIPSNSILTEKQERVNEACARMNEWVKERAAFWIKKGKLVGLAGGDHSIPLGYIQLQGDLHEQFGILHIDAHMDLREAYEGFTFSHASIFYNVLETVPQVSRLVQVGIRDYCEQENNYVRSDAERISVYFDREVRKRMYKGENWDRFCHEIVESLPEKVHISVDIDGLDPKLCPNTGTPVPGGLGYEELMHLLNVLKSAGKEIIGFDLCEVSASEDGWDGNVGARVLFHLCGVLAGRKN</sequence>
<dbReference type="Pfam" id="PF00491">
    <property type="entry name" value="Arginase"/>
    <property type="match status" value="1"/>
</dbReference>
<dbReference type="PANTHER" id="PTHR11358">
    <property type="entry name" value="ARGINASE/AGMATINASE"/>
    <property type="match status" value="1"/>
</dbReference>
<dbReference type="GO" id="GO:0033389">
    <property type="term" value="P:putrescine biosynthetic process from arginine, via agmatine"/>
    <property type="evidence" value="ECO:0007669"/>
    <property type="project" value="TreeGrafter"/>
</dbReference>
<keyword evidence="6" id="KW-1185">Reference proteome</keyword>
<protein>
    <submittedName>
        <fullName evidence="5">Arginase family enzyme</fullName>
    </submittedName>
</protein>
<dbReference type="PIRSF" id="PIRSF036979">
    <property type="entry name" value="Arginase"/>
    <property type="match status" value="1"/>
</dbReference>
<dbReference type="OrthoDB" id="9788689at2"/>
<dbReference type="SUPFAM" id="SSF52768">
    <property type="entry name" value="Arginase/deacetylase"/>
    <property type="match status" value="1"/>
</dbReference>
<dbReference type="PANTHER" id="PTHR11358:SF26">
    <property type="entry name" value="GUANIDINO ACID HYDROLASE, MITOCHONDRIAL"/>
    <property type="match status" value="1"/>
</dbReference>
<feature type="binding site" evidence="3">
    <location>
        <position position="275"/>
    </location>
    <ligand>
        <name>Mn(2+)</name>
        <dbReference type="ChEBI" id="CHEBI:29035"/>
        <label>1</label>
    </ligand>
</feature>
<feature type="binding site" evidence="3">
    <location>
        <position position="185"/>
    </location>
    <ligand>
        <name>Mn(2+)</name>
        <dbReference type="ChEBI" id="CHEBI:29035"/>
        <label>1</label>
    </ligand>
</feature>
<evidence type="ECO:0000256" key="4">
    <source>
        <dbReference type="PROSITE-ProRule" id="PRU00742"/>
    </source>
</evidence>
<dbReference type="EMBL" id="DF968182">
    <property type="protein sequence ID" value="GAP42981.1"/>
    <property type="molecule type" value="Genomic_DNA"/>
</dbReference>
<feature type="binding site" evidence="3">
    <location>
        <position position="181"/>
    </location>
    <ligand>
        <name>Mn(2+)</name>
        <dbReference type="ChEBI" id="CHEBI:29035"/>
        <label>1</label>
    </ligand>
</feature>
<evidence type="ECO:0000313" key="6">
    <source>
        <dbReference type="Proteomes" id="UP000053091"/>
    </source>
</evidence>
<dbReference type="Gene3D" id="3.40.800.10">
    <property type="entry name" value="Ureohydrolase domain"/>
    <property type="match status" value="1"/>
</dbReference>
<keyword evidence="2" id="KW-0378">Hydrolase</keyword>
<proteinExistence type="inferred from homology"/>
<dbReference type="InterPro" id="IPR006035">
    <property type="entry name" value="Ureohydrolase"/>
</dbReference>
<comment type="similarity">
    <text evidence="4">Belongs to the arginase family.</text>
</comment>
<keyword evidence="1 3" id="KW-0479">Metal-binding</keyword>
<dbReference type="PATRIC" id="fig|1678841.3.peg.1274"/>
<dbReference type="GO" id="GO:0046872">
    <property type="term" value="F:metal ion binding"/>
    <property type="evidence" value="ECO:0007669"/>
    <property type="project" value="UniProtKB-KW"/>
</dbReference>
<evidence type="ECO:0000256" key="2">
    <source>
        <dbReference type="ARBA" id="ARBA00022801"/>
    </source>
</evidence>
<dbReference type="Proteomes" id="UP000053091">
    <property type="component" value="Unassembled WGS sequence"/>
</dbReference>
<feature type="binding site" evidence="3">
    <location>
        <position position="158"/>
    </location>
    <ligand>
        <name>Mn(2+)</name>
        <dbReference type="ChEBI" id="CHEBI:29035"/>
        <label>1</label>
    </ligand>
</feature>